<name>A0ABY9KZV1_9BACI</name>
<evidence type="ECO:0000256" key="7">
    <source>
        <dbReference type="ARBA" id="ARBA00023102"/>
    </source>
</evidence>
<reference evidence="11" key="1">
    <citation type="submission" date="2023-06" db="EMBL/GenBank/DDBJ databases">
        <title>A Treasure from Seagulls: Isolation and Description of Aciduricobacillus qingdaonensis gen. nov., sp. nov., a Rare Obligately Uric Acid-utilizing Member in the Family Bacillaceae.</title>
        <authorList>
            <person name="Liu W."/>
            <person name="Wang B."/>
        </authorList>
    </citation>
    <scope>NUCLEOTIDE SEQUENCE</scope>
    <source>
        <strain evidence="11">44XB</strain>
    </source>
</reference>
<keyword evidence="7 9" id="KW-0368">Histidine biosynthesis</keyword>
<dbReference type="InterPro" id="IPR045864">
    <property type="entry name" value="aa-tRNA-synth_II/BPL/LPL"/>
</dbReference>
<proteinExistence type="inferred from homology"/>
<sequence>MEVQIHDPQDPNIRAYKTREQLIQTMKQRFSLHGYNQIRTSTFEPYELYINATGTIHTDEMIKMIDQDGKVLVLRPDITIPITRELAAQNFTAADHTRYFYVSDVFRNSFDGNGSKEKTQAGIECFGEKSPEIDAEAIVLAIQTLKDLDVANFKLEIGHADFFKQVANEMNLDPQEFEQLEKYIQAKNMTEIGPFLEQHDVRPEVAEAANAIPLLYGNPKSVIADAEKYALNDTMKAALQNLSEVYGVIEDYGLADYVVLDFGLINHMDYYSDIIFQGFIDNVAKPVLMGGRYDHLSEQFNARIPAIGFAFDVEALLEGTKESYEAPAAVDMTIIYEASRRQEAFFIAGELRDQGLSTIVVPAKAVVKANSQSIIQLTENKQILLSGDEAKAFNNIDDLKEIL</sequence>
<dbReference type="InterPro" id="IPR004516">
    <property type="entry name" value="HisRS/HisZ"/>
</dbReference>
<comment type="subunit">
    <text evidence="9">Heteromultimer composed of HisG and HisZ subunits.</text>
</comment>
<evidence type="ECO:0000256" key="5">
    <source>
        <dbReference type="ARBA" id="ARBA00022490"/>
    </source>
</evidence>
<dbReference type="GO" id="GO:0016757">
    <property type="term" value="F:glycosyltransferase activity"/>
    <property type="evidence" value="ECO:0007669"/>
    <property type="project" value="UniProtKB-KW"/>
</dbReference>
<organism evidence="11 12">
    <name type="scientific">Aciduricibacillus chroicocephali</name>
    <dbReference type="NCBI Taxonomy" id="3054939"/>
    <lineage>
        <taxon>Bacteria</taxon>
        <taxon>Bacillati</taxon>
        <taxon>Bacillota</taxon>
        <taxon>Bacilli</taxon>
        <taxon>Bacillales</taxon>
        <taxon>Bacillaceae</taxon>
        <taxon>Aciduricibacillus</taxon>
    </lineage>
</organism>
<comment type="subcellular location">
    <subcellularLocation>
        <location evidence="1 9">Cytoplasm</location>
    </subcellularLocation>
</comment>
<comment type="miscellaneous">
    <text evidence="9">This function is generally fulfilled by the C-terminal part of HisG, which is missing in some bacteria such as this one.</text>
</comment>
<evidence type="ECO:0000256" key="2">
    <source>
        <dbReference type="ARBA" id="ARBA00004667"/>
    </source>
</evidence>
<evidence type="ECO:0000256" key="8">
    <source>
        <dbReference type="ARBA" id="ARBA00025246"/>
    </source>
</evidence>
<dbReference type="NCBIfam" id="TIGR00443">
    <property type="entry name" value="hisZ_biosyn_reg"/>
    <property type="match status" value="1"/>
</dbReference>
<evidence type="ECO:0000256" key="9">
    <source>
        <dbReference type="HAMAP-Rule" id="MF_00125"/>
    </source>
</evidence>
<keyword evidence="11" id="KW-0328">Glycosyltransferase</keyword>
<evidence type="ECO:0000256" key="4">
    <source>
        <dbReference type="ARBA" id="ARBA00020397"/>
    </source>
</evidence>
<dbReference type="Proteomes" id="UP001180087">
    <property type="component" value="Chromosome"/>
</dbReference>
<keyword evidence="5 9" id="KW-0963">Cytoplasm</keyword>
<feature type="domain" description="Class II Histidinyl-tRNA synthetase (HisRS)-like catalytic core" evidence="10">
    <location>
        <begin position="15"/>
        <end position="316"/>
    </location>
</feature>
<comment type="similarity">
    <text evidence="3 9">Belongs to the class-II aminoacyl-tRNA synthetase family. HisZ subfamily.</text>
</comment>
<keyword evidence="12" id="KW-1185">Reference proteome</keyword>
<accession>A0ABY9KZV1</accession>
<dbReference type="RefSeq" id="WP_348028832.1">
    <property type="nucleotide sequence ID" value="NZ_CP129113.1"/>
</dbReference>
<dbReference type="InterPro" id="IPR041715">
    <property type="entry name" value="HisRS-like_core"/>
</dbReference>
<evidence type="ECO:0000256" key="3">
    <source>
        <dbReference type="ARBA" id="ARBA00005539"/>
    </source>
</evidence>
<dbReference type="PANTHER" id="PTHR43707">
    <property type="entry name" value="HISTIDYL-TRNA SYNTHETASE"/>
    <property type="match status" value="1"/>
</dbReference>
<protein>
    <recommendedName>
        <fullName evidence="4 9">ATP phosphoribosyltransferase regulatory subunit</fullName>
    </recommendedName>
</protein>
<dbReference type="EMBL" id="CP129113">
    <property type="protein sequence ID" value="WLV25113.1"/>
    <property type="molecule type" value="Genomic_DNA"/>
</dbReference>
<dbReference type="InterPro" id="IPR004517">
    <property type="entry name" value="HisZ"/>
</dbReference>
<comment type="function">
    <text evidence="8 9">Required for the first step of histidine biosynthesis. May allow the feedback regulation of ATP phosphoribosyltransferase activity by histidine.</text>
</comment>
<evidence type="ECO:0000313" key="11">
    <source>
        <dbReference type="EMBL" id="WLV25113.1"/>
    </source>
</evidence>
<gene>
    <name evidence="9 11" type="primary">hisZ</name>
    <name evidence="11" type="ORF">QR721_02405</name>
</gene>
<evidence type="ECO:0000256" key="1">
    <source>
        <dbReference type="ARBA" id="ARBA00004496"/>
    </source>
</evidence>
<dbReference type="PANTHER" id="PTHR43707:SF6">
    <property type="entry name" value="ATP PHOSPHORIBOSYLTRANSFERASE REGULATORY SUBUNIT"/>
    <property type="match status" value="1"/>
</dbReference>
<dbReference type="Gene3D" id="3.30.930.10">
    <property type="entry name" value="Bira Bifunctional Protein, Domain 2"/>
    <property type="match status" value="1"/>
</dbReference>
<keyword evidence="11" id="KW-0808">Transferase</keyword>
<evidence type="ECO:0000256" key="6">
    <source>
        <dbReference type="ARBA" id="ARBA00022605"/>
    </source>
</evidence>
<evidence type="ECO:0000313" key="12">
    <source>
        <dbReference type="Proteomes" id="UP001180087"/>
    </source>
</evidence>
<dbReference type="HAMAP" id="MF_00125">
    <property type="entry name" value="HisZ"/>
    <property type="match status" value="1"/>
</dbReference>
<comment type="pathway">
    <text evidence="2 9">Amino-acid biosynthesis; L-histidine biosynthesis; L-histidine from 5-phospho-alpha-D-ribose 1-diphosphate: step 1/9.</text>
</comment>
<dbReference type="CDD" id="cd00773">
    <property type="entry name" value="HisRS-like_core"/>
    <property type="match status" value="1"/>
</dbReference>
<dbReference type="PIRSF" id="PIRSF001549">
    <property type="entry name" value="His-tRNA_synth"/>
    <property type="match status" value="1"/>
</dbReference>
<dbReference type="SUPFAM" id="SSF55681">
    <property type="entry name" value="Class II aaRS and biotin synthetases"/>
    <property type="match status" value="1"/>
</dbReference>
<keyword evidence="6 9" id="KW-0028">Amino-acid biosynthesis</keyword>
<dbReference type="Pfam" id="PF13393">
    <property type="entry name" value="tRNA-synt_His"/>
    <property type="match status" value="1"/>
</dbReference>
<evidence type="ECO:0000259" key="10">
    <source>
        <dbReference type="Pfam" id="PF13393"/>
    </source>
</evidence>